<reference evidence="3" key="2">
    <citation type="submission" date="2019-10" db="EMBL/GenBank/DDBJ databases">
        <title>A de novo genome assembly of a pear dwarfing rootstock.</title>
        <authorList>
            <person name="Wang F."/>
            <person name="Wang J."/>
            <person name="Li S."/>
            <person name="Zhang Y."/>
            <person name="Fang M."/>
            <person name="Ma L."/>
            <person name="Zhao Y."/>
            <person name="Jiang S."/>
        </authorList>
    </citation>
    <scope>NUCLEOTIDE SEQUENCE [LARGE SCALE GENOMIC DNA]</scope>
</reference>
<feature type="compositionally biased region" description="Pro residues" evidence="1">
    <location>
        <begin position="49"/>
        <end position="59"/>
    </location>
</feature>
<dbReference type="Proteomes" id="UP000327157">
    <property type="component" value="Chromosome 12"/>
</dbReference>
<feature type="region of interest" description="Disordered" evidence="1">
    <location>
        <begin position="1"/>
        <end position="61"/>
    </location>
</feature>
<organism evidence="2 3">
    <name type="scientific">Pyrus ussuriensis x Pyrus communis</name>
    <dbReference type="NCBI Taxonomy" id="2448454"/>
    <lineage>
        <taxon>Eukaryota</taxon>
        <taxon>Viridiplantae</taxon>
        <taxon>Streptophyta</taxon>
        <taxon>Embryophyta</taxon>
        <taxon>Tracheophyta</taxon>
        <taxon>Spermatophyta</taxon>
        <taxon>Magnoliopsida</taxon>
        <taxon>eudicotyledons</taxon>
        <taxon>Gunneridae</taxon>
        <taxon>Pentapetalae</taxon>
        <taxon>rosids</taxon>
        <taxon>fabids</taxon>
        <taxon>Rosales</taxon>
        <taxon>Rosaceae</taxon>
        <taxon>Amygdaloideae</taxon>
        <taxon>Maleae</taxon>
        <taxon>Pyrus</taxon>
    </lineage>
</organism>
<protein>
    <submittedName>
        <fullName evidence="2">Extensin-like</fullName>
    </submittedName>
</protein>
<sequence>MKGYETPPPLQTPKSKVQTERENLFPYFSRWKGSLFSAPKQDPNTNSSNPPPPPPPPPLFKSLTLMISLSKSLPPTASLISTTSNNPTITMSTNQTRNPLRQEPRMPAIRRDPALSTAAGRPPLWPSCETSIHTQEPRPPNPHPHRPMFRRQIGLLQPQPRGALQQDLSATC</sequence>
<accession>A0A5N5HUW4</accession>
<evidence type="ECO:0000313" key="3">
    <source>
        <dbReference type="Proteomes" id="UP000327157"/>
    </source>
</evidence>
<keyword evidence="3" id="KW-1185">Reference proteome</keyword>
<feature type="compositionally biased region" description="Pro residues" evidence="1">
    <location>
        <begin position="1"/>
        <end position="11"/>
    </location>
</feature>
<dbReference type="AlphaFoldDB" id="A0A5N5HUW4"/>
<reference evidence="2 3" key="1">
    <citation type="submission" date="2019-09" db="EMBL/GenBank/DDBJ databases">
        <authorList>
            <person name="Ou C."/>
        </authorList>
    </citation>
    <scope>NUCLEOTIDE SEQUENCE [LARGE SCALE GENOMIC DNA]</scope>
    <source>
        <strain evidence="2">S2</strain>
        <tissue evidence="2">Leaf</tissue>
    </source>
</reference>
<evidence type="ECO:0000313" key="2">
    <source>
        <dbReference type="EMBL" id="KAB2630553.1"/>
    </source>
</evidence>
<feature type="compositionally biased region" description="Polar residues" evidence="1">
    <location>
        <begin position="77"/>
        <end position="99"/>
    </location>
</feature>
<dbReference type="EMBL" id="SMOL01000143">
    <property type="protein sequence ID" value="KAB2630553.1"/>
    <property type="molecule type" value="Genomic_DNA"/>
</dbReference>
<comment type="caution">
    <text evidence="2">The sequence shown here is derived from an EMBL/GenBank/DDBJ whole genome shotgun (WGS) entry which is preliminary data.</text>
</comment>
<proteinExistence type="predicted"/>
<name>A0A5N5HUW4_9ROSA</name>
<reference evidence="2 3" key="3">
    <citation type="submission" date="2019-11" db="EMBL/GenBank/DDBJ databases">
        <title>A de novo genome assembly of a pear dwarfing rootstock.</title>
        <authorList>
            <person name="Wang F."/>
            <person name="Wang J."/>
            <person name="Li S."/>
            <person name="Zhang Y."/>
            <person name="Fang M."/>
            <person name="Ma L."/>
            <person name="Zhao Y."/>
            <person name="Jiang S."/>
        </authorList>
    </citation>
    <scope>NUCLEOTIDE SEQUENCE [LARGE SCALE GENOMIC DNA]</scope>
    <source>
        <strain evidence="2">S2</strain>
        <tissue evidence="2">Leaf</tissue>
    </source>
</reference>
<gene>
    <name evidence="2" type="ORF">D8674_008072</name>
</gene>
<feature type="region of interest" description="Disordered" evidence="1">
    <location>
        <begin position="77"/>
        <end position="101"/>
    </location>
</feature>
<evidence type="ECO:0000256" key="1">
    <source>
        <dbReference type="SAM" id="MobiDB-lite"/>
    </source>
</evidence>